<dbReference type="Pfam" id="PF00549">
    <property type="entry name" value="Ligase_CoA"/>
    <property type="match status" value="1"/>
</dbReference>
<dbReference type="PANTHER" id="PTHR11117:SF2">
    <property type="entry name" value="SUCCINATE--COA LIGASE [ADP_GDP-FORMING] SUBUNIT ALPHA, MITOCHONDRIAL"/>
    <property type="match status" value="1"/>
</dbReference>
<feature type="non-terminal residue" evidence="4">
    <location>
        <position position="277"/>
    </location>
</feature>
<dbReference type="GO" id="GO:0004776">
    <property type="term" value="F:succinate-CoA ligase (GDP-forming) activity"/>
    <property type="evidence" value="ECO:0007669"/>
    <property type="project" value="TreeGrafter"/>
</dbReference>
<dbReference type="GO" id="GO:0004775">
    <property type="term" value="F:succinate-CoA ligase (ADP-forming) activity"/>
    <property type="evidence" value="ECO:0007669"/>
    <property type="project" value="TreeGrafter"/>
</dbReference>
<dbReference type="InterPro" id="IPR005810">
    <property type="entry name" value="CoA_lig_alpha"/>
</dbReference>
<evidence type="ECO:0000313" key="4">
    <source>
        <dbReference type="EMBL" id="GAI04624.1"/>
    </source>
</evidence>
<dbReference type="InterPro" id="IPR036291">
    <property type="entry name" value="NAD(P)-bd_dom_sf"/>
</dbReference>
<organism evidence="4">
    <name type="scientific">marine sediment metagenome</name>
    <dbReference type="NCBI Taxonomy" id="412755"/>
    <lineage>
        <taxon>unclassified sequences</taxon>
        <taxon>metagenomes</taxon>
        <taxon>ecological metagenomes</taxon>
    </lineage>
</organism>
<dbReference type="GO" id="GO:0009361">
    <property type="term" value="C:succinate-CoA ligase complex (ADP-forming)"/>
    <property type="evidence" value="ECO:0007669"/>
    <property type="project" value="TreeGrafter"/>
</dbReference>
<feature type="domain" description="CoA-binding" evidence="3">
    <location>
        <begin position="4"/>
        <end position="101"/>
    </location>
</feature>
<keyword evidence="1" id="KW-0436">Ligase</keyword>
<dbReference type="Gene3D" id="3.40.50.720">
    <property type="entry name" value="NAD(P)-binding Rossmann-like Domain"/>
    <property type="match status" value="1"/>
</dbReference>
<evidence type="ECO:0000256" key="1">
    <source>
        <dbReference type="ARBA" id="ARBA00022598"/>
    </source>
</evidence>
<dbReference type="GO" id="GO:0006099">
    <property type="term" value="P:tricarboxylic acid cycle"/>
    <property type="evidence" value="ECO:0007669"/>
    <property type="project" value="TreeGrafter"/>
</dbReference>
<dbReference type="SUPFAM" id="SSF51735">
    <property type="entry name" value="NAD(P)-binding Rossmann-fold domains"/>
    <property type="match status" value="1"/>
</dbReference>
<dbReference type="InterPro" id="IPR003781">
    <property type="entry name" value="CoA-bd"/>
</dbReference>
<dbReference type="PIRSF" id="PIRSF001553">
    <property type="entry name" value="SucCS_alpha"/>
    <property type="match status" value="1"/>
</dbReference>
<dbReference type="SMART" id="SM00881">
    <property type="entry name" value="CoA_binding"/>
    <property type="match status" value="1"/>
</dbReference>
<gene>
    <name evidence="4" type="ORF">S06H3_17097</name>
</gene>
<dbReference type="InterPro" id="IPR005811">
    <property type="entry name" value="SUCC_ACL_C"/>
</dbReference>
<name>X1ME38_9ZZZZ</name>
<dbReference type="Gene3D" id="3.40.50.261">
    <property type="entry name" value="Succinyl-CoA synthetase domains"/>
    <property type="match status" value="1"/>
</dbReference>
<reference evidence="4" key="1">
    <citation type="journal article" date="2014" name="Front. Microbiol.">
        <title>High frequency of phylogenetically diverse reductive dehalogenase-homologous genes in deep subseafloor sedimentary metagenomes.</title>
        <authorList>
            <person name="Kawai M."/>
            <person name="Futagami T."/>
            <person name="Toyoda A."/>
            <person name="Takaki Y."/>
            <person name="Nishi S."/>
            <person name="Hori S."/>
            <person name="Arai W."/>
            <person name="Tsubouchi T."/>
            <person name="Morono Y."/>
            <person name="Uchiyama I."/>
            <person name="Ito T."/>
            <person name="Fujiyama A."/>
            <person name="Inagaki F."/>
            <person name="Takami H."/>
        </authorList>
    </citation>
    <scope>NUCLEOTIDE SEQUENCE</scope>
    <source>
        <strain evidence="4">Expedition CK06-06</strain>
    </source>
</reference>
<proteinExistence type="predicted"/>
<dbReference type="SUPFAM" id="SSF52210">
    <property type="entry name" value="Succinyl-CoA synthetase domains"/>
    <property type="match status" value="1"/>
</dbReference>
<accession>X1ME38</accession>
<dbReference type="Pfam" id="PF02629">
    <property type="entry name" value="CoA_binding"/>
    <property type="match status" value="1"/>
</dbReference>
<protein>
    <recommendedName>
        <fullName evidence="3">CoA-binding domain-containing protein</fullName>
    </recommendedName>
</protein>
<comment type="caution">
    <text evidence="4">The sequence shown here is derived from an EMBL/GenBank/DDBJ whole genome shotgun (WGS) entry which is preliminary data.</text>
</comment>
<sequence length="277" mass="29100">MAILIDENTTVLVQGITGREGNARTRFMLDYGTKVLCGITPGRGGAEVWGVPVYNSVREAVEAHGQIDASVAFVPGPQVKGAVVEAVESGIKFIVVPAERVPLHDSLEMIAWAHKKGARILGPGSLGLLSAEKAAMGWLGGAEEFAREIFQPGPVGVMSRSGGQTSTVVWSLVQAGIGITTAMHVGAEPILGLSFAELLPLFEEDEETKAVVLFGEIGTVAEEEAAEVVKEGRFTKPLVAYIAGRTLPAGMRFSHASAIIERGRGTAESKVKALEGV</sequence>
<evidence type="ECO:0000256" key="2">
    <source>
        <dbReference type="ARBA" id="ARBA00022741"/>
    </source>
</evidence>
<dbReference type="GO" id="GO:0000166">
    <property type="term" value="F:nucleotide binding"/>
    <property type="evidence" value="ECO:0007669"/>
    <property type="project" value="UniProtKB-KW"/>
</dbReference>
<dbReference type="EMBL" id="BARV01008514">
    <property type="protein sequence ID" value="GAI04624.1"/>
    <property type="molecule type" value="Genomic_DNA"/>
</dbReference>
<dbReference type="AlphaFoldDB" id="X1ME38"/>
<evidence type="ECO:0000259" key="3">
    <source>
        <dbReference type="SMART" id="SM00881"/>
    </source>
</evidence>
<dbReference type="PRINTS" id="PR01798">
    <property type="entry name" value="SCOASYNTHASE"/>
</dbReference>
<dbReference type="InterPro" id="IPR016102">
    <property type="entry name" value="Succinyl-CoA_synth-like"/>
</dbReference>
<keyword evidence="2" id="KW-0547">Nucleotide-binding</keyword>
<dbReference type="PANTHER" id="PTHR11117">
    <property type="entry name" value="SUCCINYL-COA LIGASE SUBUNIT ALPHA"/>
    <property type="match status" value="1"/>
</dbReference>